<organism evidence="3 4">
    <name type="scientific">Loktanella salsilacus</name>
    <dbReference type="NCBI Taxonomy" id="195913"/>
    <lineage>
        <taxon>Bacteria</taxon>
        <taxon>Pseudomonadati</taxon>
        <taxon>Pseudomonadota</taxon>
        <taxon>Alphaproteobacteria</taxon>
        <taxon>Rhodobacterales</taxon>
        <taxon>Roseobacteraceae</taxon>
        <taxon>Loktanella</taxon>
    </lineage>
</organism>
<protein>
    <submittedName>
        <fullName evidence="3">Cholesterol transport system auxiliary component</fullName>
    </submittedName>
</protein>
<dbReference type="PROSITE" id="PS51257">
    <property type="entry name" value="PROKAR_LIPOPROTEIN"/>
    <property type="match status" value="1"/>
</dbReference>
<dbReference type="RefSeq" id="WP_245754228.1">
    <property type="nucleotide sequence ID" value="NZ_FOTF01000012.1"/>
</dbReference>
<gene>
    <name evidence="3" type="ORF">SAMN04488004_11235</name>
</gene>
<reference evidence="3 4" key="1">
    <citation type="submission" date="2016-10" db="EMBL/GenBank/DDBJ databases">
        <authorList>
            <person name="de Groot N.N."/>
        </authorList>
    </citation>
    <scope>NUCLEOTIDE SEQUENCE [LARGE SCALE GENOMIC DNA]</scope>
    <source>
        <strain evidence="3 4">DSM 16199</strain>
    </source>
</reference>
<dbReference type="AlphaFoldDB" id="A0A1I4GFB3"/>
<keyword evidence="1" id="KW-0732">Signal</keyword>
<accession>A0A1I4GFB3</accession>
<dbReference type="InterPro" id="IPR005586">
    <property type="entry name" value="ABC_trans_aux"/>
</dbReference>
<evidence type="ECO:0000256" key="1">
    <source>
        <dbReference type="SAM" id="SignalP"/>
    </source>
</evidence>
<sequence length="203" mass="20998">MTHLSRRMALLGGAALLGGCSAISALDAAATPLDTYDLRPASGAASGRSSAATLLVALPEAAAPIGTDRLMIRPAPASVTYLPDARWSDDLPVVMQSVLVRSISGTGRVAYAGRTDGGPVADTVLLVRIDMFEVEVTAPDTFVAHIDITLTAIDDRTQAVKASRRFAQSAAVPNSTPTAIVSGFQRIIDVIAPQMADWAAGQA</sequence>
<dbReference type="Pfam" id="PF03886">
    <property type="entry name" value="ABC_trans_aux"/>
    <property type="match status" value="1"/>
</dbReference>
<dbReference type="EMBL" id="FOTF01000012">
    <property type="protein sequence ID" value="SFL27861.1"/>
    <property type="molecule type" value="Genomic_DNA"/>
</dbReference>
<dbReference type="STRING" id="195913.SAMN04488004_11235"/>
<dbReference type="Gene3D" id="3.40.50.10610">
    <property type="entry name" value="ABC-type transport auxiliary lipoprotein component"/>
    <property type="match status" value="1"/>
</dbReference>
<keyword evidence="4" id="KW-1185">Reference proteome</keyword>
<feature type="chain" id="PRO_5011595494" evidence="1">
    <location>
        <begin position="26"/>
        <end position="203"/>
    </location>
</feature>
<evidence type="ECO:0000313" key="4">
    <source>
        <dbReference type="Proteomes" id="UP000199550"/>
    </source>
</evidence>
<name>A0A1I4GFB3_9RHOB</name>
<dbReference type="SUPFAM" id="SSF159594">
    <property type="entry name" value="XCC0632-like"/>
    <property type="match status" value="1"/>
</dbReference>
<proteinExistence type="predicted"/>
<feature type="domain" description="ABC-type transport auxiliary lipoprotein component" evidence="2">
    <location>
        <begin position="36"/>
        <end position="196"/>
    </location>
</feature>
<evidence type="ECO:0000259" key="2">
    <source>
        <dbReference type="Pfam" id="PF03886"/>
    </source>
</evidence>
<dbReference type="Proteomes" id="UP000199550">
    <property type="component" value="Unassembled WGS sequence"/>
</dbReference>
<evidence type="ECO:0000313" key="3">
    <source>
        <dbReference type="EMBL" id="SFL27861.1"/>
    </source>
</evidence>
<dbReference type="InterPro" id="IPR006311">
    <property type="entry name" value="TAT_signal"/>
</dbReference>
<feature type="signal peptide" evidence="1">
    <location>
        <begin position="1"/>
        <end position="25"/>
    </location>
</feature>
<dbReference type="PROSITE" id="PS51318">
    <property type="entry name" value="TAT"/>
    <property type="match status" value="1"/>
</dbReference>